<protein>
    <recommendedName>
        <fullName evidence="7">FAD-binding domain-containing protein</fullName>
    </recommendedName>
</protein>
<evidence type="ECO:0000313" key="8">
    <source>
        <dbReference type="EMBL" id="KAK2583728.1"/>
    </source>
</evidence>
<keyword evidence="3" id="KW-0285">Flavoprotein</keyword>
<dbReference type="Pfam" id="PF01494">
    <property type="entry name" value="FAD_binding_3"/>
    <property type="match status" value="2"/>
</dbReference>
<evidence type="ECO:0000313" key="9">
    <source>
        <dbReference type="Proteomes" id="UP001258017"/>
    </source>
</evidence>
<evidence type="ECO:0000259" key="7">
    <source>
        <dbReference type="Pfam" id="PF01494"/>
    </source>
</evidence>
<dbReference type="Gene3D" id="3.30.9.10">
    <property type="entry name" value="D-Amino Acid Oxidase, subunit A, domain 2"/>
    <property type="match status" value="1"/>
</dbReference>
<evidence type="ECO:0000256" key="6">
    <source>
        <dbReference type="ARBA" id="ARBA00023033"/>
    </source>
</evidence>
<dbReference type="FunFam" id="3.30.9.10:FF:000111">
    <property type="entry name" value="Ubiquinone biosynthesis monooxygenase COQ6, mitochondrial"/>
    <property type="match status" value="1"/>
</dbReference>
<evidence type="ECO:0000256" key="1">
    <source>
        <dbReference type="ARBA" id="ARBA00001974"/>
    </source>
</evidence>
<reference evidence="8" key="2">
    <citation type="journal article" date="2023" name="Commun. Biol.">
        <title>Intrasexual cuticular hydrocarbon dimorphism in a wasp sheds light on hydrocarbon biosynthesis genes in Hymenoptera.</title>
        <authorList>
            <person name="Moris V.C."/>
            <person name="Podsiadlowski L."/>
            <person name="Martin S."/>
            <person name="Oeyen J.P."/>
            <person name="Donath A."/>
            <person name="Petersen M."/>
            <person name="Wilbrandt J."/>
            <person name="Misof B."/>
            <person name="Liedtke D."/>
            <person name="Thamm M."/>
            <person name="Scheiner R."/>
            <person name="Schmitt T."/>
            <person name="Niehuis O."/>
        </authorList>
    </citation>
    <scope>NUCLEOTIDE SEQUENCE</scope>
    <source>
        <strain evidence="8">GBR_01_08_01A</strain>
    </source>
</reference>
<keyword evidence="9" id="KW-1185">Reference proteome</keyword>
<keyword evidence="4" id="KW-0274">FAD</keyword>
<dbReference type="PROSITE" id="PS01304">
    <property type="entry name" value="UBIH"/>
    <property type="match status" value="1"/>
</dbReference>
<dbReference type="AlphaFoldDB" id="A0AAD9VQY3"/>
<dbReference type="NCBIfam" id="TIGR01988">
    <property type="entry name" value="Ubi-OHases"/>
    <property type="match status" value="1"/>
</dbReference>
<dbReference type="PANTHER" id="PTHR43876:SF7">
    <property type="entry name" value="UBIQUINONE BIOSYNTHESIS MONOOXYGENASE COQ6, MITOCHONDRIAL"/>
    <property type="match status" value="1"/>
</dbReference>
<reference evidence="8" key="1">
    <citation type="submission" date="2021-08" db="EMBL/GenBank/DDBJ databases">
        <authorList>
            <person name="Misof B."/>
            <person name="Oliver O."/>
            <person name="Podsiadlowski L."/>
            <person name="Donath A."/>
            <person name="Peters R."/>
            <person name="Mayer C."/>
            <person name="Rust J."/>
            <person name="Gunkel S."/>
            <person name="Lesny P."/>
            <person name="Martin S."/>
            <person name="Oeyen J.P."/>
            <person name="Petersen M."/>
            <person name="Panagiotis P."/>
            <person name="Wilbrandt J."/>
            <person name="Tanja T."/>
        </authorList>
    </citation>
    <scope>NUCLEOTIDE SEQUENCE</scope>
    <source>
        <strain evidence="8">GBR_01_08_01A</strain>
        <tissue evidence="8">Thorax + abdomen</tissue>
    </source>
</reference>
<comment type="cofactor">
    <cofactor evidence="1">
        <name>FAD</name>
        <dbReference type="ChEBI" id="CHEBI:57692"/>
    </cofactor>
</comment>
<dbReference type="GO" id="GO:0071949">
    <property type="term" value="F:FAD binding"/>
    <property type="evidence" value="ECO:0007669"/>
    <property type="project" value="InterPro"/>
</dbReference>
<evidence type="ECO:0000256" key="2">
    <source>
        <dbReference type="ARBA" id="ARBA00005349"/>
    </source>
</evidence>
<name>A0AAD9VQY3_9HYME</name>
<proteinExistence type="inferred from homology"/>
<keyword evidence="5" id="KW-0560">Oxidoreductase</keyword>
<organism evidence="8 9">
    <name type="scientific">Odynerus spinipes</name>
    <dbReference type="NCBI Taxonomy" id="1348599"/>
    <lineage>
        <taxon>Eukaryota</taxon>
        <taxon>Metazoa</taxon>
        <taxon>Ecdysozoa</taxon>
        <taxon>Arthropoda</taxon>
        <taxon>Hexapoda</taxon>
        <taxon>Insecta</taxon>
        <taxon>Pterygota</taxon>
        <taxon>Neoptera</taxon>
        <taxon>Endopterygota</taxon>
        <taxon>Hymenoptera</taxon>
        <taxon>Apocrita</taxon>
        <taxon>Aculeata</taxon>
        <taxon>Vespoidea</taxon>
        <taxon>Vespidae</taxon>
        <taxon>Eumeninae</taxon>
        <taxon>Odynerus</taxon>
    </lineage>
</organism>
<dbReference type="InterPro" id="IPR010971">
    <property type="entry name" value="UbiH/COQ6"/>
</dbReference>
<keyword evidence="6" id="KW-0503">Monooxygenase</keyword>
<dbReference type="GO" id="GO:0006744">
    <property type="term" value="P:ubiquinone biosynthetic process"/>
    <property type="evidence" value="ECO:0007669"/>
    <property type="project" value="InterPro"/>
</dbReference>
<dbReference type="InterPro" id="IPR036188">
    <property type="entry name" value="FAD/NAD-bd_sf"/>
</dbReference>
<sequence length="282" mass="30724">MSEARLRKLFPDIVGADGVNSKVRQTMNVQYVKWEYDQMGIVATVELSEPTENVVAWQRFLPTGPIALLPLTNTLSSLVWSVTTNEAKRLLKIPEEEFVDSINNALWKVYPKDGIVESGMKALQQLLDGLSLQTGASRQLPPSISNIVECSRAAFPLGFGHSVSYVAPGTVLVGDAAHRVHPLAGQGVNLGFGDITVLVQILAETVVNGAILGDMIYLSRYETLRQRHNIPTMLAIDALHRLYKGTAAPVVLARSLGLQLTNAIPILKKALIQHASNQAITR</sequence>
<dbReference type="Gene3D" id="3.50.50.60">
    <property type="entry name" value="FAD/NAD(P)-binding domain"/>
    <property type="match status" value="1"/>
</dbReference>
<dbReference type="GO" id="GO:0004497">
    <property type="term" value="F:monooxygenase activity"/>
    <property type="evidence" value="ECO:0007669"/>
    <property type="project" value="UniProtKB-KW"/>
</dbReference>
<dbReference type="SUPFAM" id="SSF51905">
    <property type="entry name" value="FAD/NAD(P)-binding domain"/>
    <property type="match status" value="1"/>
</dbReference>
<dbReference type="FunFam" id="3.50.50.60:FF:000021">
    <property type="entry name" value="Ubiquinone biosynthesis monooxygenase COQ6"/>
    <property type="match status" value="1"/>
</dbReference>
<feature type="domain" description="FAD-binding" evidence="7">
    <location>
        <begin position="13"/>
        <end position="98"/>
    </location>
</feature>
<dbReference type="PANTHER" id="PTHR43876">
    <property type="entry name" value="UBIQUINONE BIOSYNTHESIS MONOOXYGENASE COQ6, MITOCHONDRIAL"/>
    <property type="match status" value="1"/>
</dbReference>
<dbReference type="InterPro" id="IPR018168">
    <property type="entry name" value="Ubi_Hdrlase_CS"/>
</dbReference>
<dbReference type="Proteomes" id="UP001258017">
    <property type="component" value="Unassembled WGS sequence"/>
</dbReference>
<dbReference type="GO" id="GO:0016705">
    <property type="term" value="F:oxidoreductase activity, acting on paired donors, with incorporation or reduction of molecular oxygen"/>
    <property type="evidence" value="ECO:0007669"/>
    <property type="project" value="InterPro"/>
</dbReference>
<comment type="similarity">
    <text evidence="2">Belongs to the UbiH/COQ6 family.</text>
</comment>
<evidence type="ECO:0000256" key="4">
    <source>
        <dbReference type="ARBA" id="ARBA00022827"/>
    </source>
</evidence>
<dbReference type="PRINTS" id="PR00420">
    <property type="entry name" value="RNGMNOXGNASE"/>
</dbReference>
<evidence type="ECO:0000256" key="3">
    <source>
        <dbReference type="ARBA" id="ARBA00022630"/>
    </source>
</evidence>
<accession>A0AAD9VQY3</accession>
<gene>
    <name evidence="8" type="ORF">KPH14_009646</name>
</gene>
<dbReference type="GO" id="GO:0005739">
    <property type="term" value="C:mitochondrion"/>
    <property type="evidence" value="ECO:0007669"/>
    <property type="project" value="TreeGrafter"/>
</dbReference>
<dbReference type="InterPro" id="IPR051205">
    <property type="entry name" value="UbiH/COQ6_monooxygenase"/>
</dbReference>
<dbReference type="EMBL" id="JAIFRP010000030">
    <property type="protein sequence ID" value="KAK2583728.1"/>
    <property type="molecule type" value="Genomic_DNA"/>
</dbReference>
<dbReference type="InterPro" id="IPR002938">
    <property type="entry name" value="FAD-bd"/>
</dbReference>
<evidence type="ECO:0000256" key="5">
    <source>
        <dbReference type="ARBA" id="ARBA00023002"/>
    </source>
</evidence>
<comment type="caution">
    <text evidence="8">The sequence shown here is derived from an EMBL/GenBank/DDBJ whole genome shotgun (WGS) entry which is preliminary data.</text>
</comment>
<feature type="domain" description="FAD-binding" evidence="7">
    <location>
        <begin position="171"/>
        <end position="206"/>
    </location>
</feature>